<organism evidence="2 3">
    <name type="scientific">Bifidobacterium adolescentis L2-32</name>
    <dbReference type="NCBI Taxonomy" id="411481"/>
    <lineage>
        <taxon>Bacteria</taxon>
        <taxon>Bacillati</taxon>
        <taxon>Actinomycetota</taxon>
        <taxon>Actinomycetes</taxon>
        <taxon>Bifidobacteriales</taxon>
        <taxon>Bifidobacteriaceae</taxon>
        <taxon>Bifidobacterium</taxon>
    </lineage>
</organism>
<dbReference type="Proteomes" id="UP000003773">
    <property type="component" value="Unassembled WGS sequence"/>
</dbReference>
<dbReference type="HOGENOM" id="CLU_2066271_0_0_11"/>
<accession>A7A7P1</accession>
<proteinExistence type="predicted"/>
<reference evidence="2 3" key="2">
    <citation type="submission" date="2007-05" db="EMBL/GenBank/DDBJ databases">
        <title>Draft genome sequence of Bifidobacterium adolescentis (L2-32).</title>
        <authorList>
            <person name="Sudarsanam P."/>
            <person name="Ley R."/>
            <person name="Guruge J."/>
            <person name="Turnbaugh P.J."/>
            <person name="Mahowald M."/>
            <person name="Liep D."/>
            <person name="Gordon J."/>
        </authorList>
    </citation>
    <scope>NUCLEOTIDE SEQUENCE [LARGE SCALE GENOMIC DNA]</scope>
    <source>
        <strain evidence="2 3">L2-32</strain>
    </source>
</reference>
<feature type="region of interest" description="Disordered" evidence="1">
    <location>
        <begin position="66"/>
        <end position="119"/>
    </location>
</feature>
<reference evidence="2 3" key="1">
    <citation type="submission" date="2007-04" db="EMBL/GenBank/DDBJ databases">
        <authorList>
            <person name="Fulton L."/>
            <person name="Clifton S."/>
            <person name="Fulton B."/>
            <person name="Xu J."/>
            <person name="Minx P."/>
            <person name="Pepin K.H."/>
            <person name="Johnson M."/>
            <person name="Thiruvilangam P."/>
            <person name="Bhonagiri V."/>
            <person name="Nash W.E."/>
            <person name="Mardis E.R."/>
            <person name="Wilson R.K."/>
        </authorList>
    </citation>
    <scope>NUCLEOTIDE SEQUENCE [LARGE SCALE GENOMIC DNA]</scope>
    <source>
        <strain evidence="2 3">L2-32</strain>
    </source>
</reference>
<protein>
    <submittedName>
        <fullName evidence="2">Uncharacterized protein</fullName>
    </submittedName>
</protein>
<feature type="non-terminal residue" evidence="2">
    <location>
        <position position="1"/>
    </location>
</feature>
<evidence type="ECO:0000256" key="1">
    <source>
        <dbReference type="SAM" id="MobiDB-lite"/>
    </source>
</evidence>
<evidence type="ECO:0000313" key="3">
    <source>
        <dbReference type="Proteomes" id="UP000003773"/>
    </source>
</evidence>
<sequence>AVRRMVLESSITMTLRPSRLPLRTSSSILCIPHCKRLEIPGASRSRLYFKPHAGCQARVSRPETEYACRTDHRTKTPGITLPRMPLPSAKPSSRPAQGGRPDRCVSQMDAARPFATPTS</sequence>
<dbReference type="AlphaFoldDB" id="A7A7P1"/>
<comment type="caution">
    <text evidence="2">The sequence shown here is derived from an EMBL/GenBank/DDBJ whole genome shotgun (WGS) entry which is preliminary data.</text>
</comment>
<name>A7A7P1_BIFAD</name>
<dbReference type="EMBL" id="AAXD02000064">
    <property type="protein sequence ID" value="EDN82379.1"/>
    <property type="molecule type" value="Genomic_DNA"/>
</dbReference>
<evidence type="ECO:0000313" key="2">
    <source>
        <dbReference type="EMBL" id="EDN82379.1"/>
    </source>
</evidence>
<gene>
    <name evidence="2" type="ORF">BIFADO_01880</name>
</gene>